<name>A0AAV2I4K9_LYMST</name>
<dbReference type="Proteomes" id="UP001497497">
    <property type="component" value="Unassembled WGS sequence"/>
</dbReference>
<organism evidence="2 3">
    <name type="scientific">Lymnaea stagnalis</name>
    <name type="common">Great pond snail</name>
    <name type="synonym">Helix stagnalis</name>
    <dbReference type="NCBI Taxonomy" id="6523"/>
    <lineage>
        <taxon>Eukaryota</taxon>
        <taxon>Metazoa</taxon>
        <taxon>Spiralia</taxon>
        <taxon>Lophotrochozoa</taxon>
        <taxon>Mollusca</taxon>
        <taxon>Gastropoda</taxon>
        <taxon>Heterobranchia</taxon>
        <taxon>Euthyneura</taxon>
        <taxon>Panpulmonata</taxon>
        <taxon>Hygrophila</taxon>
        <taxon>Lymnaeoidea</taxon>
        <taxon>Lymnaeidae</taxon>
        <taxon>Lymnaea</taxon>
    </lineage>
</organism>
<feature type="domain" description="SEA" evidence="1">
    <location>
        <begin position="75"/>
        <end position="133"/>
    </location>
</feature>
<proteinExistence type="predicted"/>
<evidence type="ECO:0000259" key="1">
    <source>
        <dbReference type="Pfam" id="PF01390"/>
    </source>
</evidence>
<accession>A0AAV2I4K9</accession>
<evidence type="ECO:0000313" key="2">
    <source>
        <dbReference type="EMBL" id="CAL1539638.1"/>
    </source>
</evidence>
<protein>
    <recommendedName>
        <fullName evidence="1">SEA domain-containing protein</fullName>
    </recommendedName>
</protein>
<gene>
    <name evidence="2" type="ORF">GSLYS_00013371001</name>
</gene>
<reference evidence="2 3" key="1">
    <citation type="submission" date="2024-04" db="EMBL/GenBank/DDBJ databases">
        <authorList>
            <consortium name="Genoscope - CEA"/>
            <person name="William W."/>
        </authorList>
    </citation>
    <scope>NUCLEOTIDE SEQUENCE [LARGE SCALE GENOMIC DNA]</scope>
</reference>
<dbReference type="EMBL" id="CAXITT010000347">
    <property type="protein sequence ID" value="CAL1539638.1"/>
    <property type="molecule type" value="Genomic_DNA"/>
</dbReference>
<dbReference type="SUPFAM" id="SSF82671">
    <property type="entry name" value="SEA domain"/>
    <property type="match status" value="1"/>
</dbReference>
<dbReference type="Pfam" id="PF01390">
    <property type="entry name" value="SEA"/>
    <property type="match status" value="1"/>
</dbReference>
<evidence type="ECO:0000313" key="3">
    <source>
        <dbReference type="Proteomes" id="UP001497497"/>
    </source>
</evidence>
<dbReference type="InterPro" id="IPR000082">
    <property type="entry name" value="SEA_dom"/>
</dbReference>
<keyword evidence="3" id="KW-1185">Reference proteome</keyword>
<dbReference type="Gene3D" id="3.30.70.960">
    <property type="entry name" value="SEA domain"/>
    <property type="match status" value="1"/>
</dbReference>
<comment type="caution">
    <text evidence="2">The sequence shown here is derived from an EMBL/GenBank/DDBJ whole genome shotgun (WGS) entry which is preliminary data.</text>
</comment>
<feature type="non-terminal residue" evidence="2">
    <location>
        <position position="163"/>
    </location>
</feature>
<dbReference type="InterPro" id="IPR036364">
    <property type="entry name" value="SEA_dom_sf"/>
</dbReference>
<sequence>MLGARNATFHGQPVKMIGPLVVTPYNLDFVLKPHNVTKTTVPATTPPTTSTTTRRTTTTTLPDLIYIYAILPTYNLTLTPDLRDPNSKAFMDLTFAFCKDLERLYNRSIYGRRFHSCKVHSFRGDPASVVVSVGYVGEEWPGMDDSVTWVIRKNAPSYYFGLK</sequence>
<dbReference type="AlphaFoldDB" id="A0AAV2I4K9"/>